<gene>
    <name evidence="1" type="ORF">LCGC14_2140660</name>
</gene>
<accession>A0A0F9GBM2</accession>
<organism evidence="1">
    <name type="scientific">marine sediment metagenome</name>
    <dbReference type="NCBI Taxonomy" id="412755"/>
    <lineage>
        <taxon>unclassified sequences</taxon>
        <taxon>metagenomes</taxon>
        <taxon>ecological metagenomes</taxon>
    </lineage>
</organism>
<sequence>MSNAEEQYKNIREEIVKNLVPGDVLVFFYPNPAIEEIKEKSINLIARCIIGITKCGNKAIKKEIPFDDFIKYGTLLEKKKGT</sequence>
<comment type="caution">
    <text evidence="1">The sequence shown here is derived from an EMBL/GenBank/DDBJ whole genome shotgun (WGS) entry which is preliminary data.</text>
</comment>
<proteinExistence type="predicted"/>
<protein>
    <submittedName>
        <fullName evidence="1">Uncharacterized protein</fullName>
    </submittedName>
</protein>
<reference evidence="1" key="1">
    <citation type="journal article" date="2015" name="Nature">
        <title>Complex archaea that bridge the gap between prokaryotes and eukaryotes.</title>
        <authorList>
            <person name="Spang A."/>
            <person name="Saw J.H."/>
            <person name="Jorgensen S.L."/>
            <person name="Zaremba-Niedzwiedzka K."/>
            <person name="Martijn J."/>
            <person name="Lind A.E."/>
            <person name="van Eijk R."/>
            <person name="Schleper C."/>
            <person name="Guy L."/>
            <person name="Ettema T.J."/>
        </authorList>
    </citation>
    <scope>NUCLEOTIDE SEQUENCE</scope>
</reference>
<name>A0A0F9GBM2_9ZZZZ</name>
<dbReference type="AlphaFoldDB" id="A0A0F9GBM2"/>
<evidence type="ECO:0000313" key="1">
    <source>
        <dbReference type="EMBL" id="KKL66865.1"/>
    </source>
</evidence>
<dbReference type="EMBL" id="LAZR01027067">
    <property type="protein sequence ID" value="KKL66865.1"/>
    <property type="molecule type" value="Genomic_DNA"/>
</dbReference>